<protein>
    <submittedName>
        <fullName evidence="2">Methyltransferase domain-containing protein</fullName>
    </submittedName>
</protein>
<accession>A0A6N8DJZ7</accession>
<comment type="caution">
    <text evidence="2">The sequence shown here is derived from an EMBL/GenBank/DDBJ whole genome shotgun (WGS) entry which is preliminary data.</text>
</comment>
<keyword evidence="2" id="KW-0808">Transferase</keyword>
<dbReference type="Gene3D" id="3.40.50.150">
    <property type="entry name" value="Vaccinia Virus protein VP39"/>
    <property type="match status" value="1"/>
</dbReference>
<dbReference type="AlphaFoldDB" id="A0A6N8DJZ7"/>
<gene>
    <name evidence="2" type="ORF">GJ654_02365</name>
</gene>
<dbReference type="PANTHER" id="PTHR43861">
    <property type="entry name" value="TRANS-ACONITATE 2-METHYLTRANSFERASE-RELATED"/>
    <property type="match status" value="1"/>
</dbReference>
<name>A0A6N8DJZ7_RHOAC</name>
<dbReference type="RefSeq" id="WP_155444478.1">
    <property type="nucleotide sequence ID" value="NZ_JAOQNR010000001.1"/>
</dbReference>
<keyword evidence="2" id="KW-0489">Methyltransferase</keyword>
<evidence type="ECO:0000313" key="2">
    <source>
        <dbReference type="EMBL" id="MTV29835.1"/>
    </source>
</evidence>
<dbReference type="OrthoDB" id="163232at2"/>
<dbReference type="CDD" id="cd02440">
    <property type="entry name" value="AdoMet_MTases"/>
    <property type="match status" value="1"/>
</dbReference>
<dbReference type="InterPro" id="IPR013216">
    <property type="entry name" value="Methyltransf_11"/>
</dbReference>
<dbReference type="InterPro" id="IPR029063">
    <property type="entry name" value="SAM-dependent_MTases_sf"/>
</dbReference>
<dbReference type="SUPFAM" id="SSF53335">
    <property type="entry name" value="S-adenosyl-L-methionine-dependent methyltransferases"/>
    <property type="match status" value="1"/>
</dbReference>
<dbReference type="Proteomes" id="UP000439113">
    <property type="component" value="Unassembled WGS sequence"/>
</dbReference>
<sequence>MFDDDDSVGWPDMLQSGWHDTERGELAPGFPVVPDELILDIGCGDFGFFERFCAERGARLILADIDGDKLKALAEKLAEFGPDRVRTLKTDADPIPLSDACVDKVIAAEVLEHVADPERFVAELARVARPGALFLVTVPGALSEHLQQELAPPSYFKPPNHIRIFQPGELAALLRRHGLEVVCESSRGFYNSMWWMLFWASKQDFAPPWHPVLRAWNSCWARLLETEEGPKIKRILDDFLPKSVAVVARKPLAATQS</sequence>
<dbReference type="GO" id="GO:0032259">
    <property type="term" value="P:methylation"/>
    <property type="evidence" value="ECO:0007669"/>
    <property type="project" value="UniProtKB-KW"/>
</dbReference>
<dbReference type="GO" id="GO:0008757">
    <property type="term" value="F:S-adenosylmethionine-dependent methyltransferase activity"/>
    <property type="evidence" value="ECO:0007669"/>
    <property type="project" value="InterPro"/>
</dbReference>
<organism evidence="2 3">
    <name type="scientific">Rhodoblastus acidophilus</name>
    <name type="common">Rhodopseudomonas acidophila</name>
    <dbReference type="NCBI Taxonomy" id="1074"/>
    <lineage>
        <taxon>Bacteria</taxon>
        <taxon>Pseudomonadati</taxon>
        <taxon>Pseudomonadota</taxon>
        <taxon>Alphaproteobacteria</taxon>
        <taxon>Hyphomicrobiales</taxon>
        <taxon>Rhodoblastaceae</taxon>
        <taxon>Rhodoblastus</taxon>
    </lineage>
</organism>
<evidence type="ECO:0000313" key="3">
    <source>
        <dbReference type="Proteomes" id="UP000439113"/>
    </source>
</evidence>
<reference evidence="2 3" key="1">
    <citation type="submission" date="2019-11" db="EMBL/GenBank/DDBJ databases">
        <title>Whole-genome sequence of a Rhodoblastus acidophilus DSM 142.</title>
        <authorList>
            <person name="Kyndt J.A."/>
            <person name="Meyer T.E."/>
        </authorList>
    </citation>
    <scope>NUCLEOTIDE SEQUENCE [LARGE SCALE GENOMIC DNA]</scope>
    <source>
        <strain evidence="2 3">DSM 142</strain>
    </source>
</reference>
<feature type="domain" description="Methyltransferase type 11" evidence="1">
    <location>
        <begin position="39"/>
        <end position="135"/>
    </location>
</feature>
<dbReference type="EMBL" id="WNKS01000001">
    <property type="protein sequence ID" value="MTV29835.1"/>
    <property type="molecule type" value="Genomic_DNA"/>
</dbReference>
<dbReference type="Pfam" id="PF08241">
    <property type="entry name" value="Methyltransf_11"/>
    <property type="match status" value="1"/>
</dbReference>
<evidence type="ECO:0000259" key="1">
    <source>
        <dbReference type="Pfam" id="PF08241"/>
    </source>
</evidence>
<proteinExistence type="predicted"/>